<evidence type="ECO:0000256" key="4">
    <source>
        <dbReference type="ARBA" id="ARBA00022475"/>
    </source>
</evidence>
<dbReference type="CDD" id="cd17503">
    <property type="entry name" value="MFS_LmrB_MDR_like"/>
    <property type="match status" value="1"/>
</dbReference>
<feature type="transmembrane region" description="Helical" evidence="8">
    <location>
        <begin position="236"/>
        <end position="254"/>
    </location>
</feature>
<feature type="transmembrane region" description="Helical" evidence="8">
    <location>
        <begin position="310"/>
        <end position="328"/>
    </location>
</feature>
<evidence type="ECO:0000256" key="5">
    <source>
        <dbReference type="ARBA" id="ARBA00022692"/>
    </source>
</evidence>
<feature type="transmembrane region" description="Helical" evidence="8">
    <location>
        <begin position="83"/>
        <end position="102"/>
    </location>
</feature>
<evidence type="ECO:0000259" key="9">
    <source>
        <dbReference type="PROSITE" id="PS50850"/>
    </source>
</evidence>
<dbReference type="RefSeq" id="WP_168871692.1">
    <property type="nucleotide sequence ID" value="NZ_JABAIA010000002.1"/>
</dbReference>
<dbReference type="InterPro" id="IPR036259">
    <property type="entry name" value="MFS_trans_sf"/>
</dbReference>
<feature type="transmembrane region" description="Helical" evidence="8">
    <location>
        <begin position="340"/>
        <end position="357"/>
    </location>
</feature>
<dbReference type="PRINTS" id="PR01036">
    <property type="entry name" value="TCRTETB"/>
</dbReference>
<dbReference type="SUPFAM" id="SSF103473">
    <property type="entry name" value="MFS general substrate transporter"/>
    <property type="match status" value="1"/>
</dbReference>
<accession>A0A847RXS7</accession>
<dbReference type="InterPro" id="IPR004638">
    <property type="entry name" value="EmrB-like"/>
</dbReference>
<dbReference type="EMBL" id="JABAIA010000002">
    <property type="protein sequence ID" value="NLR65698.1"/>
    <property type="molecule type" value="Genomic_DNA"/>
</dbReference>
<dbReference type="Proteomes" id="UP000570474">
    <property type="component" value="Unassembled WGS sequence"/>
</dbReference>
<evidence type="ECO:0000256" key="2">
    <source>
        <dbReference type="ARBA" id="ARBA00008537"/>
    </source>
</evidence>
<keyword evidence="4" id="KW-1003">Cell membrane</keyword>
<feature type="transmembrane region" description="Helical" evidence="8">
    <location>
        <begin position="12"/>
        <end position="30"/>
    </location>
</feature>
<keyword evidence="6 8" id="KW-1133">Transmembrane helix</keyword>
<dbReference type="NCBIfam" id="TIGR00711">
    <property type="entry name" value="efflux_EmrB"/>
    <property type="match status" value="1"/>
</dbReference>
<comment type="similarity">
    <text evidence="2">Belongs to the major facilitator superfamily. EmrB family.</text>
</comment>
<comment type="caution">
    <text evidence="10">The sequence shown here is derived from an EMBL/GenBank/DDBJ whole genome shotgun (WGS) entry which is preliminary data.</text>
</comment>
<evidence type="ECO:0000256" key="8">
    <source>
        <dbReference type="SAM" id="Phobius"/>
    </source>
</evidence>
<gene>
    <name evidence="10" type="ORF">HGH92_15395</name>
</gene>
<dbReference type="Pfam" id="PF07690">
    <property type="entry name" value="MFS_1"/>
    <property type="match status" value="1"/>
</dbReference>
<feature type="transmembrane region" description="Helical" evidence="8">
    <location>
        <begin position="203"/>
        <end position="224"/>
    </location>
</feature>
<dbReference type="PANTHER" id="PTHR42718">
    <property type="entry name" value="MAJOR FACILITATOR SUPERFAMILY MULTIDRUG TRANSPORTER MFSC"/>
    <property type="match status" value="1"/>
</dbReference>
<evidence type="ECO:0000313" key="10">
    <source>
        <dbReference type="EMBL" id="NLR65698.1"/>
    </source>
</evidence>
<feature type="transmembrane region" description="Helical" evidence="8">
    <location>
        <begin position="141"/>
        <end position="164"/>
    </location>
</feature>
<evidence type="ECO:0000256" key="6">
    <source>
        <dbReference type="ARBA" id="ARBA00022989"/>
    </source>
</evidence>
<keyword evidence="5 8" id="KW-0812">Transmembrane</keyword>
<evidence type="ECO:0000313" key="11">
    <source>
        <dbReference type="Proteomes" id="UP000570474"/>
    </source>
</evidence>
<dbReference type="Gene3D" id="1.20.1250.20">
    <property type="entry name" value="MFS general substrate transporter like domains"/>
    <property type="match status" value="1"/>
</dbReference>
<dbReference type="GO" id="GO:0022857">
    <property type="term" value="F:transmembrane transporter activity"/>
    <property type="evidence" value="ECO:0007669"/>
    <property type="project" value="InterPro"/>
</dbReference>
<dbReference type="PANTHER" id="PTHR42718:SF9">
    <property type="entry name" value="MAJOR FACILITATOR SUPERFAMILY MULTIDRUG TRANSPORTER MFSC"/>
    <property type="match status" value="1"/>
</dbReference>
<evidence type="ECO:0000256" key="7">
    <source>
        <dbReference type="ARBA" id="ARBA00023136"/>
    </source>
</evidence>
<sequence length="523" mass="57858">MKQVDTIVEYGMRRVIITLTAMLCAILELLDTTIVNVALNDLQGNLGATLSEVSWVVTAYGIGNVILIPMTSWLSRQFGRRNYFAASILLFTLCSLLCGMSGSIPELAFFRFLQGIGGGALLATSQTIITESYPIEKRGTANLIFMMSVIVGPAMGPLIGGYIIDHYSWPLIFYINVPLGLIAVLLTLQYIRSPRYDNKLPAADVDWLGIFLLALMIGSLQYVLEKGQEEDWFSNRIIITLSITAGVGAILFIWRELSCSHPIVSLKVLRNRNLAAGTIFSFIYGFGSYGSTFIVPLFTQSQLNWPATDAGLLVCLTSLSSLVIFPLTNKLLKSGVKPQYMMSAGMFIFFVNCYMSSRILTPETGFQTFFWVLIFRYFGLNMILLSISSIAFSTLQTREISDGAAFTGMTRQLGGSFGIAIITTFIVRRNMLHRDRLLSHLNADDPGMLTRLQQTTQAFRAQGFPEDVSAGHAHKLLDMVVIKQSTLLSYMDVYIVIGFLFLSCVPFIYFLKSGKAAAVADAH</sequence>
<protein>
    <submittedName>
        <fullName evidence="10">DHA2 family efflux MFS transporter permease subunit</fullName>
    </submittedName>
</protein>
<dbReference type="Gene3D" id="1.20.1720.10">
    <property type="entry name" value="Multidrug resistance protein D"/>
    <property type="match status" value="1"/>
</dbReference>
<feature type="transmembrane region" description="Helical" evidence="8">
    <location>
        <begin position="50"/>
        <end position="71"/>
    </location>
</feature>
<name>A0A847RXS7_9BACT</name>
<feature type="transmembrane region" description="Helical" evidence="8">
    <location>
        <begin position="493"/>
        <end position="511"/>
    </location>
</feature>
<feature type="transmembrane region" description="Helical" evidence="8">
    <location>
        <begin position="369"/>
        <end position="392"/>
    </location>
</feature>
<feature type="transmembrane region" description="Helical" evidence="8">
    <location>
        <begin position="170"/>
        <end position="191"/>
    </location>
</feature>
<feature type="transmembrane region" description="Helical" evidence="8">
    <location>
        <begin position="413"/>
        <end position="431"/>
    </location>
</feature>
<keyword evidence="3" id="KW-0813">Transport</keyword>
<dbReference type="InterPro" id="IPR011701">
    <property type="entry name" value="MFS"/>
</dbReference>
<dbReference type="PROSITE" id="PS50850">
    <property type="entry name" value="MFS"/>
    <property type="match status" value="1"/>
</dbReference>
<dbReference type="GO" id="GO:0005886">
    <property type="term" value="C:plasma membrane"/>
    <property type="evidence" value="ECO:0007669"/>
    <property type="project" value="UniProtKB-SubCell"/>
</dbReference>
<dbReference type="PROSITE" id="PS00217">
    <property type="entry name" value="SUGAR_TRANSPORT_2"/>
    <property type="match status" value="1"/>
</dbReference>
<organism evidence="10 11">
    <name type="scientific">Chitinophaga varians</name>
    <dbReference type="NCBI Taxonomy" id="2202339"/>
    <lineage>
        <taxon>Bacteria</taxon>
        <taxon>Pseudomonadati</taxon>
        <taxon>Bacteroidota</taxon>
        <taxon>Chitinophagia</taxon>
        <taxon>Chitinophagales</taxon>
        <taxon>Chitinophagaceae</taxon>
        <taxon>Chitinophaga</taxon>
    </lineage>
</organism>
<reference evidence="10 11" key="1">
    <citation type="submission" date="2020-04" db="EMBL/GenBank/DDBJ databases">
        <authorList>
            <person name="Yin C."/>
        </authorList>
    </citation>
    <scope>NUCLEOTIDE SEQUENCE [LARGE SCALE GENOMIC DNA]</scope>
    <source>
        <strain evidence="10 11">Ae27</strain>
    </source>
</reference>
<dbReference type="InterPro" id="IPR005829">
    <property type="entry name" value="Sugar_transporter_CS"/>
</dbReference>
<evidence type="ECO:0000256" key="1">
    <source>
        <dbReference type="ARBA" id="ARBA00004651"/>
    </source>
</evidence>
<dbReference type="InterPro" id="IPR020846">
    <property type="entry name" value="MFS_dom"/>
</dbReference>
<keyword evidence="7 8" id="KW-0472">Membrane</keyword>
<feature type="transmembrane region" description="Helical" evidence="8">
    <location>
        <begin position="274"/>
        <end position="298"/>
    </location>
</feature>
<feature type="domain" description="Major facilitator superfamily (MFS) profile" evidence="9">
    <location>
        <begin position="17"/>
        <end position="516"/>
    </location>
</feature>
<comment type="subcellular location">
    <subcellularLocation>
        <location evidence="1">Cell membrane</location>
        <topology evidence="1">Multi-pass membrane protein</topology>
    </subcellularLocation>
</comment>
<keyword evidence="11" id="KW-1185">Reference proteome</keyword>
<evidence type="ECO:0000256" key="3">
    <source>
        <dbReference type="ARBA" id="ARBA00022448"/>
    </source>
</evidence>
<dbReference type="AlphaFoldDB" id="A0A847RXS7"/>
<proteinExistence type="inferred from homology"/>